<keyword evidence="5 7" id="KW-1133">Transmembrane helix</keyword>
<comment type="similarity">
    <text evidence="2">Belongs to the MscS (TC 1.A.23) family.</text>
</comment>
<dbReference type="SUPFAM" id="SSF82861">
    <property type="entry name" value="Mechanosensitive channel protein MscS (YggB), transmembrane region"/>
    <property type="match status" value="1"/>
</dbReference>
<evidence type="ECO:0000256" key="6">
    <source>
        <dbReference type="ARBA" id="ARBA00023136"/>
    </source>
</evidence>
<proteinExistence type="inferred from homology"/>
<reference evidence="10 11" key="1">
    <citation type="submission" date="2015-11" db="EMBL/GenBank/DDBJ databases">
        <title>Butyribacter intestini gen. nov., sp. nov., a butyric acid-producing bacterium of the family Lachnospiraceae isolated from the human faeces.</title>
        <authorList>
            <person name="Zou Y."/>
            <person name="Xue W."/>
            <person name="Luo G."/>
            <person name="Lv M."/>
        </authorList>
    </citation>
    <scope>NUCLEOTIDE SEQUENCE [LARGE SCALE GENOMIC DNA]</scope>
    <source>
        <strain evidence="10 11">ACET-33324</strain>
    </source>
</reference>
<dbReference type="InterPro" id="IPR010920">
    <property type="entry name" value="LSM_dom_sf"/>
</dbReference>
<dbReference type="InterPro" id="IPR011014">
    <property type="entry name" value="MscS_channel_TM-2"/>
</dbReference>
<feature type="transmembrane region" description="Helical" evidence="7">
    <location>
        <begin position="63"/>
        <end position="84"/>
    </location>
</feature>
<evidence type="ECO:0000256" key="3">
    <source>
        <dbReference type="ARBA" id="ARBA00022475"/>
    </source>
</evidence>
<sequence length="288" mass="32459">MKEWLAKEAELRTWLDRITPPLEALGKDILAALLIFLIGRRIVKWLNKILKRSFERSNMEEGLSHFLLSFINITLNIIVAFMAVSVFDAAVTSIMAVLGSAGLTLGLALQGSLSNLAGGVLILIMRPFQVGDYIITGTKEEGTVIGIDIFYTHLLTIDNRRVVIPNGGLLNSSITNVTRESVRRLDLLVSVDYSENIQKVKKILLELLATQEMVLGDRPIDIYVNSFDPSAISIGLRVWTETENYWTLKWKLLEEIKEEFDRNEIVIPFNQLDVNISRDDKIEKGSDI</sequence>
<protein>
    <recommendedName>
        <fullName evidence="12">Mechanosensitive ion channel protein</fullName>
    </recommendedName>
</protein>
<dbReference type="InterPro" id="IPR006686">
    <property type="entry name" value="MscS_channel_CS"/>
</dbReference>
<name>A0A0V8QA40_9FIRM</name>
<dbReference type="Proteomes" id="UP000054874">
    <property type="component" value="Unassembled WGS sequence"/>
</dbReference>
<dbReference type="Gene3D" id="1.10.287.1260">
    <property type="match status" value="1"/>
</dbReference>
<evidence type="ECO:0000259" key="8">
    <source>
        <dbReference type="Pfam" id="PF00924"/>
    </source>
</evidence>
<dbReference type="AlphaFoldDB" id="A0A0V8QA40"/>
<dbReference type="InterPro" id="IPR045275">
    <property type="entry name" value="MscS_archaea/bacteria_type"/>
</dbReference>
<gene>
    <name evidence="10" type="ORF">ASU35_04520</name>
</gene>
<keyword evidence="4 7" id="KW-0812">Transmembrane</keyword>
<organism evidence="10 11">
    <name type="scientific">Acetivibrio ethanolgignens</name>
    <dbReference type="NCBI Taxonomy" id="290052"/>
    <lineage>
        <taxon>Bacteria</taxon>
        <taxon>Bacillati</taxon>
        <taxon>Bacillota</taxon>
        <taxon>Clostridia</taxon>
        <taxon>Eubacteriales</taxon>
        <taxon>Oscillospiraceae</taxon>
        <taxon>Acetivibrio</taxon>
    </lineage>
</organism>
<evidence type="ECO:0000256" key="2">
    <source>
        <dbReference type="ARBA" id="ARBA00008017"/>
    </source>
</evidence>
<dbReference type="InterPro" id="IPR006685">
    <property type="entry name" value="MscS_channel_2nd"/>
</dbReference>
<dbReference type="RefSeq" id="WP_058354260.1">
    <property type="nucleotide sequence ID" value="NZ_CABMMD010000219.1"/>
</dbReference>
<feature type="domain" description="Mechanosensitive ion channel MscS C-terminal" evidence="9">
    <location>
        <begin position="189"/>
        <end position="267"/>
    </location>
</feature>
<dbReference type="STRING" id="290052.ASU35_04520"/>
<evidence type="ECO:0000259" key="9">
    <source>
        <dbReference type="Pfam" id="PF21082"/>
    </source>
</evidence>
<dbReference type="InterPro" id="IPR011066">
    <property type="entry name" value="MscS_channel_C_sf"/>
</dbReference>
<dbReference type="Gene3D" id="2.30.30.60">
    <property type="match status" value="1"/>
</dbReference>
<keyword evidence="3" id="KW-1003">Cell membrane</keyword>
<dbReference type="Pfam" id="PF05552">
    <property type="entry name" value="MS_channel_1st_1"/>
    <property type="match status" value="1"/>
</dbReference>
<keyword evidence="11" id="KW-1185">Reference proteome</keyword>
<dbReference type="Pfam" id="PF21082">
    <property type="entry name" value="MS_channel_3rd"/>
    <property type="match status" value="1"/>
</dbReference>
<dbReference type="Pfam" id="PF00924">
    <property type="entry name" value="MS_channel_2nd"/>
    <property type="match status" value="1"/>
</dbReference>
<evidence type="ECO:0000313" key="11">
    <source>
        <dbReference type="Proteomes" id="UP000054874"/>
    </source>
</evidence>
<dbReference type="Gene3D" id="3.30.70.100">
    <property type="match status" value="1"/>
</dbReference>
<dbReference type="PANTHER" id="PTHR30221:SF1">
    <property type="entry name" value="SMALL-CONDUCTANCE MECHANOSENSITIVE CHANNEL"/>
    <property type="match status" value="1"/>
</dbReference>
<evidence type="ECO:0008006" key="12">
    <source>
        <dbReference type="Google" id="ProtNLM"/>
    </source>
</evidence>
<evidence type="ECO:0000256" key="5">
    <source>
        <dbReference type="ARBA" id="ARBA00022989"/>
    </source>
</evidence>
<evidence type="ECO:0000256" key="4">
    <source>
        <dbReference type="ARBA" id="ARBA00022692"/>
    </source>
</evidence>
<evidence type="ECO:0000313" key="10">
    <source>
        <dbReference type="EMBL" id="KSV57448.1"/>
    </source>
</evidence>
<evidence type="ECO:0000256" key="1">
    <source>
        <dbReference type="ARBA" id="ARBA00004651"/>
    </source>
</evidence>
<dbReference type="InterPro" id="IPR023408">
    <property type="entry name" value="MscS_beta-dom_sf"/>
</dbReference>
<dbReference type="InterPro" id="IPR008910">
    <property type="entry name" value="MSC_TM_helix"/>
</dbReference>
<comment type="subcellular location">
    <subcellularLocation>
        <location evidence="1">Cell membrane</location>
        <topology evidence="1">Multi-pass membrane protein</topology>
    </subcellularLocation>
</comment>
<dbReference type="GO" id="GO:0005886">
    <property type="term" value="C:plasma membrane"/>
    <property type="evidence" value="ECO:0007669"/>
    <property type="project" value="UniProtKB-SubCell"/>
</dbReference>
<dbReference type="EMBL" id="LNAM01000219">
    <property type="protein sequence ID" value="KSV57448.1"/>
    <property type="molecule type" value="Genomic_DNA"/>
</dbReference>
<dbReference type="PANTHER" id="PTHR30221">
    <property type="entry name" value="SMALL-CONDUCTANCE MECHANOSENSITIVE CHANNEL"/>
    <property type="match status" value="1"/>
</dbReference>
<keyword evidence="6 7" id="KW-0472">Membrane</keyword>
<accession>A0A0V8QA40</accession>
<evidence type="ECO:0000256" key="7">
    <source>
        <dbReference type="SAM" id="Phobius"/>
    </source>
</evidence>
<dbReference type="PROSITE" id="PS01246">
    <property type="entry name" value="UPF0003"/>
    <property type="match status" value="1"/>
</dbReference>
<dbReference type="GO" id="GO:0008381">
    <property type="term" value="F:mechanosensitive monoatomic ion channel activity"/>
    <property type="evidence" value="ECO:0007669"/>
    <property type="project" value="InterPro"/>
</dbReference>
<dbReference type="SUPFAM" id="SSF50182">
    <property type="entry name" value="Sm-like ribonucleoproteins"/>
    <property type="match status" value="1"/>
</dbReference>
<feature type="domain" description="Mechanosensitive ion channel MscS" evidence="8">
    <location>
        <begin position="112"/>
        <end position="179"/>
    </location>
</feature>
<dbReference type="OrthoDB" id="9809206at2"/>
<dbReference type="InterPro" id="IPR049278">
    <property type="entry name" value="MS_channel_C"/>
</dbReference>
<comment type="caution">
    <text evidence="10">The sequence shown here is derived from an EMBL/GenBank/DDBJ whole genome shotgun (WGS) entry which is preliminary data.</text>
</comment>
<dbReference type="SUPFAM" id="SSF82689">
    <property type="entry name" value="Mechanosensitive channel protein MscS (YggB), C-terminal domain"/>
    <property type="match status" value="1"/>
</dbReference>